<reference evidence="1 2" key="1">
    <citation type="journal article" date="2019" name="Int. J. Syst. Evol. Microbiol.">
        <title>The Global Catalogue of Microorganisms (GCM) 10K type strain sequencing project: providing services to taxonomists for standard genome sequencing and annotation.</title>
        <authorList>
            <consortium name="The Broad Institute Genomics Platform"/>
            <consortium name="The Broad Institute Genome Sequencing Center for Infectious Disease"/>
            <person name="Wu L."/>
            <person name="Ma J."/>
        </authorList>
    </citation>
    <scope>NUCLEOTIDE SEQUENCE [LARGE SCALE GENOMIC DNA]</scope>
    <source>
        <strain evidence="1 2">JCM 4805</strain>
    </source>
</reference>
<evidence type="ECO:0000313" key="2">
    <source>
        <dbReference type="Proteomes" id="UP001500909"/>
    </source>
</evidence>
<keyword evidence="2" id="KW-1185">Reference proteome</keyword>
<dbReference type="SUPFAM" id="SSF52777">
    <property type="entry name" value="CoA-dependent acyltransferases"/>
    <property type="match status" value="1"/>
</dbReference>
<gene>
    <name evidence="1" type="ORF">GCM10010361_22340</name>
</gene>
<accession>A0ABN0ZTD3</accession>
<protein>
    <recommendedName>
        <fullName evidence="3">Condensation protein</fullName>
    </recommendedName>
</protein>
<evidence type="ECO:0008006" key="3">
    <source>
        <dbReference type="Google" id="ProtNLM"/>
    </source>
</evidence>
<dbReference type="EMBL" id="BAAABY010000014">
    <property type="protein sequence ID" value="GAA0457844.1"/>
    <property type="molecule type" value="Genomic_DNA"/>
</dbReference>
<dbReference type="Gene3D" id="3.30.559.10">
    <property type="entry name" value="Chloramphenicol acetyltransferase-like domain"/>
    <property type="match status" value="1"/>
</dbReference>
<comment type="caution">
    <text evidence="1">The sequence shown here is derived from an EMBL/GenBank/DDBJ whole genome shotgun (WGS) entry which is preliminary data.</text>
</comment>
<organism evidence="1 2">
    <name type="scientific">Streptomyces olivaceiscleroticus</name>
    <dbReference type="NCBI Taxonomy" id="68245"/>
    <lineage>
        <taxon>Bacteria</taxon>
        <taxon>Bacillati</taxon>
        <taxon>Actinomycetota</taxon>
        <taxon>Actinomycetes</taxon>
        <taxon>Kitasatosporales</taxon>
        <taxon>Streptomycetaceae</taxon>
        <taxon>Streptomyces</taxon>
    </lineage>
</organism>
<proteinExistence type="predicted"/>
<dbReference type="Proteomes" id="UP001500909">
    <property type="component" value="Unassembled WGS sequence"/>
</dbReference>
<name>A0ABN0ZTD3_9ACTN</name>
<dbReference type="RefSeq" id="WP_346094798.1">
    <property type="nucleotide sequence ID" value="NZ_BAAABY010000014.1"/>
</dbReference>
<dbReference type="InterPro" id="IPR023213">
    <property type="entry name" value="CAT-like_dom_sf"/>
</dbReference>
<sequence>MTALHPVRAPKPTPRALRPAPFPLVDEIARHCAQEAEPETVHVEAHLPGHVDGTRLREAFGRALTRHPKALLRQAPVHWWHRRYTWQPADAPDGDPVSFPEPGPEALHRARQRALAECPSLDAAPPVRLEVIAQGAAAGQDTGPGTVLLLTAHHTALDAPSCLRLLATTAELYGGADNSPAPPPVRAVQKGVRRSGGDTAAVRLVPRRPARVAADRGRAAPGNGMLLTELPVPVRPPRAPGARAPYTVNDQLLVAACLSVTRWNHVHGARSAPVVLTVPVDDRPRDAGMPLGNGTRLVSVSFGAGPPGAARNAVAWPPEPAAVARLLRTTAARTRALKSASGPQLGRAGALLTAPVLPVGVRAAVTRGARAAAAPWTSTALVSNIGRLPYPLDFGAMGGRATGVWFSAPVRMPRGLSFGTLAIGGRIQLTLRWSRALLDDTSGAALCALFEEALTATSWSGT</sequence>
<evidence type="ECO:0000313" key="1">
    <source>
        <dbReference type="EMBL" id="GAA0457844.1"/>
    </source>
</evidence>